<dbReference type="PANTHER" id="PTHR42718:SF9">
    <property type="entry name" value="MAJOR FACILITATOR SUPERFAMILY MULTIDRUG TRANSPORTER MFSC"/>
    <property type="match status" value="1"/>
</dbReference>
<dbReference type="Gene3D" id="1.20.1250.20">
    <property type="entry name" value="MFS general substrate transporter like domains"/>
    <property type="match status" value="2"/>
</dbReference>
<dbReference type="OrthoDB" id="5241931at2"/>
<comment type="caution">
    <text evidence="8">The sequence shown here is derived from an EMBL/GenBank/DDBJ whole genome shotgun (WGS) entry which is preliminary data.</text>
</comment>
<evidence type="ECO:0000259" key="7">
    <source>
        <dbReference type="PROSITE" id="PS50850"/>
    </source>
</evidence>
<feature type="domain" description="Major facilitator superfamily (MFS) profile" evidence="7">
    <location>
        <begin position="14"/>
        <end position="380"/>
    </location>
</feature>
<dbReference type="InterPro" id="IPR036259">
    <property type="entry name" value="MFS_trans_sf"/>
</dbReference>
<evidence type="ECO:0000256" key="4">
    <source>
        <dbReference type="ARBA" id="ARBA00022989"/>
    </source>
</evidence>
<dbReference type="GO" id="GO:0022857">
    <property type="term" value="F:transmembrane transporter activity"/>
    <property type="evidence" value="ECO:0007669"/>
    <property type="project" value="InterPro"/>
</dbReference>
<evidence type="ECO:0000256" key="3">
    <source>
        <dbReference type="ARBA" id="ARBA00022692"/>
    </source>
</evidence>
<reference evidence="8 9" key="1">
    <citation type="submission" date="2018-11" db="EMBL/GenBank/DDBJ databases">
        <title>Rhodococcus spongicola sp. nov. and Rhodococcus xishaensis sp. nov. from marine sponges.</title>
        <authorList>
            <person name="Li L."/>
            <person name="Lin H.W."/>
        </authorList>
    </citation>
    <scope>NUCLEOTIDE SEQUENCE [LARGE SCALE GENOMIC DNA]</scope>
    <source>
        <strain evidence="8 9">LHW51113</strain>
    </source>
</reference>
<sequence>MTEGITPGLRTRLQLFALYAGGFLGPFGAGVVTSMLPEIGDGLGVDAAAAATSLTAYLLPFALVMLVSGTLGARWGRMRTVRVAYGVYLAASLACFMAPTLEMFLAARILQGCANAFTTPLLIATLAAMTSQQKLGRALGTFGALQAGGQSIAPLIGGLAAEVNWRLAFLAIALVAGLLGAIGLPDAARKIPADTGARLRDALRLSVLRVGIVALLGWGALGGLGFLVAFRAEDAFAFSPAARGLLITGFGVAGILAARPVGMLIDRVGATRAVMIGAPAGAALVAIAGTVGYAAVAAIAWFLAGVAAQFLLVGVNAAVLTTDGVNRGGAVSVVQALRFAGAALAPIALTPLYAVHPDLSFLLPALLLAVLPPLLMPRPRPSDTADSSKQPAGSP</sequence>
<keyword evidence="3 6" id="KW-0812">Transmembrane</keyword>
<dbReference type="GO" id="GO:0005886">
    <property type="term" value="C:plasma membrane"/>
    <property type="evidence" value="ECO:0007669"/>
    <property type="project" value="UniProtKB-SubCell"/>
</dbReference>
<dbReference type="AlphaFoldDB" id="A0A3S3E255"/>
<accession>A0A3S3E255</accession>
<dbReference type="InterPro" id="IPR020846">
    <property type="entry name" value="MFS_dom"/>
</dbReference>
<feature type="transmembrane region" description="Helical" evidence="6">
    <location>
        <begin position="83"/>
        <end position="101"/>
    </location>
</feature>
<feature type="transmembrane region" description="Helical" evidence="6">
    <location>
        <begin position="242"/>
        <end position="261"/>
    </location>
</feature>
<keyword evidence="5 6" id="KW-0472">Membrane</keyword>
<keyword evidence="9" id="KW-1185">Reference proteome</keyword>
<dbReference type="PANTHER" id="PTHR42718">
    <property type="entry name" value="MAJOR FACILITATOR SUPERFAMILY MULTIDRUG TRANSPORTER MFSC"/>
    <property type="match status" value="1"/>
</dbReference>
<feature type="transmembrane region" description="Helical" evidence="6">
    <location>
        <begin position="333"/>
        <end position="353"/>
    </location>
</feature>
<evidence type="ECO:0000256" key="6">
    <source>
        <dbReference type="SAM" id="Phobius"/>
    </source>
</evidence>
<feature type="transmembrane region" description="Helical" evidence="6">
    <location>
        <begin position="16"/>
        <end position="36"/>
    </location>
</feature>
<feature type="transmembrane region" description="Helical" evidence="6">
    <location>
        <begin position="299"/>
        <end position="321"/>
    </location>
</feature>
<protein>
    <submittedName>
        <fullName evidence="8">MFS transporter</fullName>
    </submittedName>
</protein>
<dbReference type="Pfam" id="PF07690">
    <property type="entry name" value="MFS_1"/>
    <property type="match status" value="1"/>
</dbReference>
<evidence type="ECO:0000256" key="1">
    <source>
        <dbReference type="ARBA" id="ARBA00004651"/>
    </source>
</evidence>
<dbReference type="SUPFAM" id="SSF103473">
    <property type="entry name" value="MFS general substrate transporter"/>
    <property type="match status" value="1"/>
</dbReference>
<dbReference type="PRINTS" id="PR01036">
    <property type="entry name" value="TCRTETB"/>
</dbReference>
<feature type="transmembrane region" description="Helical" evidence="6">
    <location>
        <begin position="167"/>
        <end position="185"/>
    </location>
</feature>
<evidence type="ECO:0000256" key="5">
    <source>
        <dbReference type="ARBA" id="ARBA00023136"/>
    </source>
</evidence>
<dbReference type="InterPro" id="IPR011701">
    <property type="entry name" value="MFS"/>
</dbReference>
<gene>
    <name evidence="8" type="ORF">EGT50_06765</name>
</gene>
<evidence type="ECO:0000313" key="9">
    <source>
        <dbReference type="Proteomes" id="UP000283479"/>
    </source>
</evidence>
<dbReference type="EMBL" id="RKLO01000002">
    <property type="protein sequence ID" value="RVW04165.1"/>
    <property type="molecule type" value="Genomic_DNA"/>
</dbReference>
<keyword evidence="4 6" id="KW-1133">Transmembrane helix</keyword>
<keyword evidence="2" id="KW-0813">Transport</keyword>
<dbReference type="RefSeq" id="WP_127951829.1">
    <property type="nucleotide sequence ID" value="NZ_RKLO01000002.1"/>
</dbReference>
<feature type="transmembrane region" description="Helical" evidence="6">
    <location>
        <begin position="206"/>
        <end position="230"/>
    </location>
</feature>
<dbReference type="PROSITE" id="PS50850">
    <property type="entry name" value="MFS"/>
    <property type="match status" value="1"/>
</dbReference>
<feature type="transmembrane region" description="Helical" evidence="6">
    <location>
        <begin position="48"/>
        <end position="71"/>
    </location>
</feature>
<dbReference type="Proteomes" id="UP000283479">
    <property type="component" value="Unassembled WGS sequence"/>
</dbReference>
<evidence type="ECO:0000256" key="2">
    <source>
        <dbReference type="ARBA" id="ARBA00022448"/>
    </source>
</evidence>
<organism evidence="8 9">
    <name type="scientific">Rhodococcus xishaensis</name>
    <dbReference type="NCBI Taxonomy" id="2487364"/>
    <lineage>
        <taxon>Bacteria</taxon>
        <taxon>Bacillati</taxon>
        <taxon>Actinomycetota</taxon>
        <taxon>Actinomycetes</taxon>
        <taxon>Mycobacteriales</taxon>
        <taxon>Nocardiaceae</taxon>
        <taxon>Rhodococcus</taxon>
    </lineage>
</organism>
<proteinExistence type="predicted"/>
<comment type="subcellular location">
    <subcellularLocation>
        <location evidence="1">Cell membrane</location>
        <topology evidence="1">Multi-pass membrane protein</topology>
    </subcellularLocation>
</comment>
<name>A0A3S3E255_9NOCA</name>
<evidence type="ECO:0000313" key="8">
    <source>
        <dbReference type="EMBL" id="RVW04165.1"/>
    </source>
</evidence>
<feature type="transmembrane region" description="Helical" evidence="6">
    <location>
        <begin position="273"/>
        <end position="293"/>
    </location>
</feature>